<name>A0AAU0ULJ2_9FIRM</name>
<comment type="subcellular location">
    <subcellularLocation>
        <location evidence="1">Cell membrane</location>
        <topology evidence="1">Multi-pass membrane protein</topology>
    </subcellularLocation>
</comment>
<reference evidence="11 12" key="1">
    <citation type="submission" date="2023-04" db="EMBL/GenBank/DDBJ databases">
        <authorList>
            <person name="Hsu D."/>
        </authorList>
    </citation>
    <scope>NUCLEOTIDE SEQUENCE [LARGE SCALE GENOMIC DNA]</scope>
    <source>
        <strain evidence="11 12">MK1</strain>
    </source>
</reference>
<evidence type="ECO:0000256" key="6">
    <source>
        <dbReference type="ARBA" id="ARBA00038076"/>
    </source>
</evidence>
<feature type="transmembrane region" description="Helical" evidence="8">
    <location>
        <begin position="363"/>
        <end position="389"/>
    </location>
</feature>
<evidence type="ECO:0000313" key="11">
    <source>
        <dbReference type="EMBL" id="WRO21082.1"/>
    </source>
</evidence>
<dbReference type="InterPro" id="IPR003838">
    <property type="entry name" value="ABC3_permease_C"/>
</dbReference>
<evidence type="ECO:0000256" key="2">
    <source>
        <dbReference type="ARBA" id="ARBA00022475"/>
    </source>
</evidence>
<evidence type="ECO:0000259" key="10">
    <source>
        <dbReference type="Pfam" id="PF12704"/>
    </source>
</evidence>
<feature type="domain" description="MacB-like periplasmic core" evidence="10">
    <location>
        <begin position="30"/>
        <end position="237"/>
    </location>
</feature>
<feature type="domain" description="ABC3 transporter permease C-terminal" evidence="9">
    <location>
        <begin position="323"/>
        <end position="432"/>
    </location>
</feature>
<evidence type="ECO:0000259" key="9">
    <source>
        <dbReference type="Pfam" id="PF02687"/>
    </source>
</evidence>
<evidence type="ECO:0000256" key="7">
    <source>
        <dbReference type="SAM" id="MobiDB-lite"/>
    </source>
</evidence>
<keyword evidence="2" id="KW-1003">Cell membrane</keyword>
<dbReference type="KEGG" id="dbc:MFMK1_000876"/>
<keyword evidence="3 8" id="KW-0812">Transmembrane</keyword>
<dbReference type="Pfam" id="PF12704">
    <property type="entry name" value="MacB_PCD"/>
    <property type="match status" value="1"/>
</dbReference>
<dbReference type="Pfam" id="PF02687">
    <property type="entry name" value="FtsX"/>
    <property type="match status" value="1"/>
</dbReference>
<sequence>MAKKMRGLLVRLWFTAQMAGHGVLANPLRSALTILGVAIGVASVVSLMGIGEGARQAVVSQFRSMGTNVIVVKVQDPKVEFAPEDAAQLVERVEGLEMATPVVHTKGLMRWRRARGNADIIGVNYEFPEIRDHALMAGHFFTKWHVKQRSPVAVLGYNIGVGLLGGRNPVGQTFAINGRTYRIVGVLSEKGEGNAEGIDNKILVPYTTAQSIAEKKTVEEIWGKAGSPQEADLAVVQLGRIFRRQLGLDQKAPTPAAPGEQEGEPGMPTAEGKPGMPAPSGPDKNELPVLSTSEDVITITNLNQLVDEANTANRVMTLLLGGIAAVSLLVGGLGIMNIMLVAVTERTSEIGVRRALGAKQSDLLVQFLLEALYLSAVGSIAGVAAGIWGINLFAQYGFETAISFQSIEIATGVALGAGLLFGVYPAVSASAVPPVEALRR</sequence>
<evidence type="ECO:0000256" key="5">
    <source>
        <dbReference type="ARBA" id="ARBA00023136"/>
    </source>
</evidence>
<protein>
    <submittedName>
        <fullName evidence="11">ABC transporter permease</fullName>
    </submittedName>
</protein>
<evidence type="ECO:0000256" key="1">
    <source>
        <dbReference type="ARBA" id="ARBA00004651"/>
    </source>
</evidence>
<dbReference type="InterPro" id="IPR050250">
    <property type="entry name" value="Macrolide_Exporter_MacB"/>
</dbReference>
<proteinExistence type="inferred from homology"/>
<dbReference type="GO" id="GO:0005886">
    <property type="term" value="C:plasma membrane"/>
    <property type="evidence" value="ECO:0007669"/>
    <property type="project" value="UniProtKB-SubCell"/>
</dbReference>
<evidence type="ECO:0000313" key="12">
    <source>
        <dbReference type="Proteomes" id="UP001329915"/>
    </source>
</evidence>
<feature type="transmembrane region" description="Helical" evidence="8">
    <location>
        <begin position="318"/>
        <end position="343"/>
    </location>
</feature>
<keyword evidence="4 8" id="KW-1133">Transmembrane helix</keyword>
<dbReference type="PANTHER" id="PTHR30572">
    <property type="entry name" value="MEMBRANE COMPONENT OF TRANSPORTER-RELATED"/>
    <property type="match status" value="1"/>
</dbReference>
<gene>
    <name evidence="11" type="ORF">MFMK1_000876</name>
</gene>
<keyword evidence="12" id="KW-1185">Reference proteome</keyword>
<dbReference type="AlphaFoldDB" id="A0AAU0ULJ2"/>
<dbReference type="InterPro" id="IPR025857">
    <property type="entry name" value="MacB_PCD"/>
</dbReference>
<dbReference type="Proteomes" id="UP001329915">
    <property type="component" value="Chromosome"/>
</dbReference>
<dbReference type="PANTHER" id="PTHR30572:SF4">
    <property type="entry name" value="ABC TRANSPORTER PERMEASE YTRF"/>
    <property type="match status" value="1"/>
</dbReference>
<dbReference type="EMBL" id="CP121694">
    <property type="protein sequence ID" value="WRO21082.1"/>
    <property type="molecule type" value="Genomic_DNA"/>
</dbReference>
<dbReference type="RefSeq" id="WP_366923939.1">
    <property type="nucleotide sequence ID" value="NZ_CP121694.1"/>
</dbReference>
<evidence type="ECO:0000256" key="3">
    <source>
        <dbReference type="ARBA" id="ARBA00022692"/>
    </source>
</evidence>
<keyword evidence="5 8" id="KW-0472">Membrane</keyword>
<feature type="region of interest" description="Disordered" evidence="7">
    <location>
        <begin position="249"/>
        <end position="287"/>
    </location>
</feature>
<comment type="similarity">
    <text evidence="6">Belongs to the ABC-4 integral membrane protein family.</text>
</comment>
<dbReference type="GO" id="GO:0022857">
    <property type="term" value="F:transmembrane transporter activity"/>
    <property type="evidence" value="ECO:0007669"/>
    <property type="project" value="TreeGrafter"/>
</dbReference>
<evidence type="ECO:0000256" key="4">
    <source>
        <dbReference type="ARBA" id="ARBA00022989"/>
    </source>
</evidence>
<feature type="transmembrane region" description="Helical" evidence="8">
    <location>
        <begin position="409"/>
        <end position="432"/>
    </location>
</feature>
<accession>A0AAU0ULJ2</accession>
<organism evidence="11 12">
    <name type="scientific">Metallumcola ferriviriculae</name>
    <dbReference type="NCBI Taxonomy" id="3039180"/>
    <lineage>
        <taxon>Bacteria</taxon>
        <taxon>Bacillati</taxon>
        <taxon>Bacillota</taxon>
        <taxon>Clostridia</taxon>
        <taxon>Neomoorellales</taxon>
        <taxon>Desulfitibacteraceae</taxon>
        <taxon>Metallumcola</taxon>
    </lineage>
</organism>
<evidence type="ECO:0000256" key="8">
    <source>
        <dbReference type="SAM" id="Phobius"/>
    </source>
</evidence>